<dbReference type="Pfam" id="PF06114">
    <property type="entry name" value="Peptidase_M78"/>
    <property type="match status" value="1"/>
</dbReference>
<evidence type="ECO:0000259" key="1">
    <source>
        <dbReference type="Pfam" id="PF06114"/>
    </source>
</evidence>
<organism evidence="2 3">
    <name type="scientific">Streptococcus dysgalactiae</name>
    <dbReference type="NCBI Taxonomy" id="1334"/>
    <lineage>
        <taxon>Bacteria</taxon>
        <taxon>Bacillati</taxon>
        <taxon>Bacillota</taxon>
        <taxon>Bacilli</taxon>
        <taxon>Lactobacillales</taxon>
        <taxon>Streptococcaceae</taxon>
        <taxon>Streptococcus</taxon>
    </lineage>
</organism>
<dbReference type="PANTHER" id="PTHR43236:SF1">
    <property type="entry name" value="BLL7220 PROTEIN"/>
    <property type="match status" value="1"/>
</dbReference>
<name>A0A9X9QNA8_STRDY</name>
<dbReference type="RefSeq" id="WP_017648195.1">
    <property type="nucleotide sequence ID" value="NZ_CABEIM010000001.1"/>
</dbReference>
<dbReference type="Gene3D" id="1.10.10.2910">
    <property type="match status" value="1"/>
</dbReference>
<dbReference type="AlphaFoldDB" id="A0A9X9QNA8"/>
<accession>A0A9X9QNA8</accession>
<gene>
    <name evidence="2" type="ORF">NCTC7982_00127</name>
</gene>
<evidence type="ECO:0000313" key="3">
    <source>
        <dbReference type="Proteomes" id="UP000373301"/>
    </source>
</evidence>
<proteinExistence type="predicted"/>
<comment type="caution">
    <text evidence="2">The sequence shown here is derived from an EMBL/GenBank/DDBJ whole genome shotgun (WGS) entry which is preliminary data.</text>
</comment>
<dbReference type="EMBL" id="CABEIM010000001">
    <property type="protein sequence ID" value="VTS76119.1"/>
    <property type="molecule type" value="Genomic_DNA"/>
</dbReference>
<protein>
    <submittedName>
        <fullName evidence="2">Transcriptional regulator</fullName>
    </submittedName>
</protein>
<evidence type="ECO:0000313" key="2">
    <source>
        <dbReference type="EMBL" id="VTS76119.1"/>
    </source>
</evidence>
<dbReference type="PANTHER" id="PTHR43236">
    <property type="entry name" value="ANTITOXIN HIGA1"/>
    <property type="match status" value="1"/>
</dbReference>
<feature type="domain" description="IrrE N-terminal-like" evidence="1">
    <location>
        <begin position="44"/>
        <end position="160"/>
    </location>
</feature>
<dbReference type="InterPro" id="IPR010359">
    <property type="entry name" value="IrrE_HExxH"/>
</dbReference>
<reference evidence="2 3" key="1">
    <citation type="submission" date="2019-05" db="EMBL/GenBank/DDBJ databases">
        <authorList>
            <consortium name="Pathogen Informatics"/>
        </authorList>
    </citation>
    <scope>NUCLEOTIDE SEQUENCE [LARGE SCALE GENOMIC DNA]</scope>
    <source>
        <strain evidence="2 3">NCTC7982</strain>
    </source>
</reference>
<dbReference type="InterPro" id="IPR052345">
    <property type="entry name" value="Rad_response_metalloprotease"/>
</dbReference>
<dbReference type="Proteomes" id="UP000373301">
    <property type="component" value="Unassembled WGS sequence"/>
</dbReference>
<sequence length="285" mass="32759">MENPFSKISSVVKSQLYPFIKLRGLSLLSYTFEDFFNYVIKENDIKVLGHHFSKRNIEGLTVIDSGGGISLSYEKENPIARQNFTKCHELGHFLLGHQGSIFTELKDNQSSVEEVEANYFSACLLMPEIVLLSKIFYQKATFQEVASSLSVSSEALSIRLIDVLSHLLEKQREVIQPVIHHYQSGDNRAIINLFNKVHDIIVSDYNAYEPDPKDKIFYLLDQNDFITNEELSELAQTEFRSSISSNKIGTWAYYDKGKAIFYAWNKEKLTDKEAYLKAKNKHYLS</sequence>